<keyword evidence="3" id="KW-1185">Reference proteome</keyword>
<feature type="compositionally biased region" description="Low complexity" evidence="1">
    <location>
        <begin position="11"/>
        <end position="24"/>
    </location>
</feature>
<gene>
    <name evidence="2" type="ORF">ElyMa_002453200</name>
</gene>
<comment type="caution">
    <text evidence="2">The sequence shown here is derived from an EMBL/GenBank/DDBJ whole genome shotgun (WGS) entry which is preliminary data.</text>
</comment>
<sequence>MSGYYSCSAHSTTSVSPTPSLPSSHIIESPGDTADRTTSTSSTAIPVQFTTRVMKQEPREQFSKVIDETLERCPQLAALRHVGILSAMQSTRLPSTPSGKGQTNTKDGFKAKIDLVDPAIVAKSTAPLE</sequence>
<evidence type="ECO:0000313" key="2">
    <source>
        <dbReference type="EMBL" id="GFR85920.1"/>
    </source>
</evidence>
<feature type="region of interest" description="Disordered" evidence="1">
    <location>
        <begin position="1"/>
        <end position="48"/>
    </location>
</feature>
<dbReference type="AlphaFoldDB" id="A0AAV4GLM1"/>
<reference evidence="2 3" key="1">
    <citation type="journal article" date="2021" name="Elife">
        <title>Chloroplast acquisition without the gene transfer in kleptoplastic sea slugs, Plakobranchus ocellatus.</title>
        <authorList>
            <person name="Maeda T."/>
            <person name="Takahashi S."/>
            <person name="Yoshida T."/>
            <person name="Shimamura S."/>
            <person name="Takaki Y."/>
            <person name="Nagai Y."/>
            <person name="Toyoda A."/>
            <person name="Suzuki Y."/>
            <person name="Arimoto A."/>
            <person name="Ishii H."/>
            <person name="Satoh N."/>
            <person name="Nishiyama T."/>
            <person name="Hasebe M."/>
            <person name="Maruyama T."/>
            <person name="Minagawa J."/>
            <person name="Obokata J."/>
            <person name="Shigenobu S."/>
        </authorList>
    </citation>
    <scope>NUCLEOTIDE SEQUENCE [LARGE SCALE GENOMIC DNA]</scope>
</reference>
<name>A0AAV4GLM1_9GAST</name>
<protein>
    <submittedName>
        <fullName evidence="2">Uncharacterized protein</fullName>
    </submittedName>
</protein>
<feature type="compositionally biased region" description="Polar residues" evidence="1">
    <location>
        <begin position="90"/>
        <end position="106"/>
    </location>
</feature>
<proteinExistence type="predicted"/>
<organism evidence="2 3">
    <name type="scientific">Elysia marginata</name>
    <dbReference type="NCBI Taxonomy" id="1093978"/>
    <lineage>
        <taxon>Eukaryota</taxon>
        <taxon>Metazoa</taxon>
        <taxon>Spiralia</taxon>
        <taxon>Lophotrochozoa</taxon>
        <taxon>Mollusca</taxon>
        <taxon>Gastropoda</taxon>
        <taxon>Heterobranchia</taxon>
        <taxon>Euthyneura</taxon>
        <taxon>Panpulmonata</taxon>
        <taxon>Sacoglossa</taxon>
        <taxon>Placobranchoidea</taxon>
        <taxon>Plakobranchidae</taxon>
        <taxon>Elysia</taxon>
    </lineage>
</organism>
<feature type="region of interest" description="Disordered" evidence="1">
    <location>
        <begin position="90"/>
        <end position="109"/>
    </location>
</feature>
<evidence type="ECO:0000256" key="1">
    <source>
        <dbReference type="SAM" id="MobiDB-lite"/>
    </source>
</evidence>
<dbReference type="EMBL" id="BMAT01005041">
    <property type="protein sequence ID" value="GFR85920.1"/>
    <property type="molecule type" value="Genomic_DNA"/>
</dbReference>
<accession>A0AAV4GLM1</accession>
<dbReference type="Proteomes" id="UP000762676">
    <property type="component" value="Unassembled WGS sequence"/>
</dbReference>
<evidence type="ECO:0000313" key="3">
    <source>
        <dbReference type="Proteomes" id="UP000762676"/>
    </source>
</evidence>